<sequence length="447" mass="48242">MTTRDGRRATDERFPNRRSPRKQQSALDPTADMSDSFSTADASDGVPATGETDRASTTDTSDSGTTTDAPDGVSTADAAESDPTVLAFTDLRPEELVGPLDAVDSGSRVLSFPEAGPAAKLVRSAVGGVRVLRESNVDAILLYNGTGVLGLVSVVLSRLFGVPLLLRVNGDIYRQHADRVRELWETDRYGRAAVFLVYHLLTRLTYLAASGYVTVSDDLRDRLESKPSYPDRPAVSARNPVDASRFADSDETDAICGVDLDGTRVLLTVTNLNYEGKYRGVVEIVEAVTDILAEREDAVYVVAGDGTYFERLVRYVETSVPEEVAERILLPGYVENVPPVFAAADAFVYKSYIDGYPNVVLEAQAAGLPVVANPDCGIDEQVADGETGTLVSAADQSALADAVDRLLTDENLCERVGRSATERVRVRNSNERVGRELLDAVARILRS</sequence>
<dbReference type="GeneID" id="73047053"/>
<feature type="compositionally biased region" description="Polar residues" evidence="3">
    <location>
        <begin position="22"/>
        <end position="41"/>
    </location>
</feature>
<evidence type="ECO:0000256" key="4">
    <source>
        <dbReference type="SAM" id="Phobius"/>
    </source>
</evidence>
<proteinExistence type="predicted"/>
<dbReference type="Gene3D" id="3.40.50.2000">
    <property type="entry name" value="Glycogen Phosphorylase B"/>
    <property type="match status" value="2"/>
</dbReference>
<dbReference type="PANTHER" id="PTHR12526">
    <property type="entry name" value="GLYCOSYLTRANSFERASE"/>
    <property type="match status" value="1"/>
</dbReference>
<comment type="caution">
    <text evidence="6">The sequence shown here is derived from an EMBL/GenBank/DDBJ whole genome shotgun (WGS) entry which is preliminary data.</text>
</comment>
<feature type="transmembrane region" description="Helical" evidence="4">
    <location>
        <begin position="140"/>
        <end position="160"/>
    </location>
</feature>
<dbReference type="EMBL" id="JBHSHT010000001">
    <property type="protein sequence ID" value="MFC4823793.1"/>
    <property type="molecule type" value="Genomic_DNA"/>
</dbReference>
<dbReference type="InterPro" id="IPR001296">
    <property type="entry name" value="Glyco_trans_1"/>
</dbReference>
<keyword evidence="2 6" id="KW-0808">Transferase</keyword>
<evidence type="ECO:0000313" key="7">
    <source>
        <dbReference type="Proteomes" id="UP001595945"/>
    </source>
</evidence>
<evidence type="ECO:0000256" key="1">
    <source>
        <dbReference type="ARBA" id="ARBA00022676"/>
    </source>
</evidence>
<keyword evidence="4" id="KW-0812">Transmembrane</keyword>
<gene>
    <name evidence="6" type="ORF">ACFO9K_05925</name>
</gene>
<evidence type="ECO:0000313" key="6">
    <source>
        <dbReference type="EMBL" id="MFC4823793.1"/>
    </source>
</evidence>
<accession>A0ABD5PZJ2</accession>
<dbReference type="RefSeq" id="WP_254270374.1">
    <property type="nucleotide sequence ID" value="NZ_CP100401.1"/>
</dbReference>
<evidence type="ECO:0000259" key="5">
    <source>
        <dbReference type="Pfam" id="PF00534"/>
    </source>
</evidence>
<dbReference type="CDD" id="cd03801">
    <property type="entry name" value="GT4_PimA-like"/>
    <property type="match status" value="1"/>
</dbReference>
<feature type="domain" description="Glycosyl transferase family 1" evidence="5">
    <location>
        <begin position="264"/>
        <end position="422"/>
    </location>
</feature>
<dbReference type="EC" id="2.4.-.-" evidence="6"/>
<name>A0ABD5PZJ2_9EURY</name>
<keyword evidence="4" id="KW-0472">Membrane</keyword>
<dbReference type="SUPFAM" id="SSF53756">
    <property type="entry name" value="UDP-Glycosyltransferase/glycogen phosphorylase"/>
    <property type="match status" value="1"/>
</dbReference>
<organism evidence="6 7">
    <name type="scientific">Halorussus aquaticus</name>
    <dbReference type="NCBI Taxonomy" id="2953748"/>
    <lineage>
        <taxon>Archaea</taxon>
        <taxon>Methanobacteriati</taxon>
        <taxon>Methanobacteriota</taxon>
        <taxon>Stenosarchaea group</taxon>
        <taxon>Halobacteria</taxon>
        <taxon>Halobacteriales</taxon>
        <taxon>Haladaptataceae</taxon>
        <taxon>Halorussus</taxon>
    </lineage>
</organism>
<dbReference type="PANTHER" id="PTHR12526:SF510">
    <property type="entry name" value="D-INOSITOL 3-PHOSPHATE GLYCOSYLTRANSFERASE"/>
    <property type="match status" value="1"/>
</dbReference>
<dbReference type="GO" id="GO:0016757">
    <property type="term" value="F:glycosyltransferase activity"/>
    <property type="evidence" value="ECO:0007669"/>
    <property type="project" value="UniProtKB-KW"/>
</dbReference>
<evidence type="ECO:0000256" key="2">
    <source>
        <dbReference type="ARBA" id="ARBA00022679"/>
    </source>
</evidence>
<keyword evidence="1 6" id="KW-0328">Glycosyltransferase</keyword>
<feature type="region of interest" description="Disordered" evidence="3">
    <location>
        <begin position="1"/>
        <end position="81"/>
    </location>
</feature>
<dbReference type="AlphaFoldDB" id="A0ABD5PZJ2"/>
<evidence type="ECO:0000256" key="3">
    <source>
        <dbReference type="SAM" id="MobiDB-lite"/>
    </source>
</evidence>
<feature type="compositionally biased region" description="Low complexity" evidence="3">
    <location>
        <begin position="57"/>
        <end position="72"/>
    </location>
</feature>
<reference evidence="6 7" key="1">
    <citation type="journal article" date="2019" name="Int. J. Syst. Evol. Microbiol.">
        <title>The Global Catalogue of Microorganisms (GCM) 10K type strain sequencing project: providing services to taxonomists for standard genome sequencing and annotation.</title>
        <authorList>
            <consortium name="The Broad Institute Genomics Platform"/>
            <consortium name="The Broad Institute Genome Sequencing Center for Infectious Disease"/>
            <person name="Wu L."/>
            <person name="Ma J."/>
        </authorList>
    </citation>
    <scope>NUCLEOTIDE SEQUENCE [LARGE SCALE GENOMIC DNA]</scope>
    <source>
        <strain evidence="6 7">XZYJ18</strain>
    </source>
</reference>
<dbReference type="Pfam" id="PF00534">
    <property type="entry name" value="Glycos_transf_1"/>
    <property type="match status" value="1"/>
</dbReference>
<keyword evidence="7" id="KW-1185">Reference proteome</keyword>
<dbReference type="Proteomes" id="UP001595945">
    <property type="component" value="Unassembled WGS sequence"/>
</dbReference>
<feature type="compositionally biased region" description="Basic and acidic residues" evidence="3">
    <location>
        <begin position="1"/>
        <end position="15"/>
    </location>
</feature>
<keyword evidence="4" id="KW-1133">Transmembrane helix</keyword>
<protein>
    <submittedName>
        <fullName evidence="6">Glycosyltransferase family 4 protein</fullName>
        <ecNumber evidence="6">2.4.-.-</ecNumber>
    </submittedName>
</protein>